<dbReference type="GeneID" id="63745818"/>
<evidence type="ECO:0000259" key="6">
    <source>
        <dbReference type="PROSITE" id="PS50048"/>
    </source>
</evidence>
<keyword evidence="2" id="KW-0238">DNA-binding</keyword>
<dbReference type="GO" id="GO:0003677">
    <property type="term" value="F:DNA binding"/>
    <property type="evidence" value="ECO:0007669"/>
    <property type="project" value="UniProtKB-KW"/>
</dbReference>
<dbReference type="OrthoDB" id="5392779at2759"/>
<dbReference type="PROSITE" id="PS50048">
    <property type="entry name" value="ZN2_CY6_FUNGAL_2"/>
    <property type="match status" value="1"/>
</dbReference>
<dbReference type="Gene3D" id="4.10.240.10">
    <property type="entry name" value="Zn(2)-C6 fungal-type DNA-binding domain"/>
    <property type="match status" value="1"/>
</dbReference>
<dbReference type="STRING" id="1073089.A0A1L9RZE4"/>
<dbReference type="PROSITE" id="PS00463">
    <property type="entry name" value="ZN2_CY6_FUNGAL_1"/>
    <property type="match status" value="1"/>
</dbReference>
<evidence type="ECO:0000256" key="5">
    <source>
        <dbReference type="SAM" id="MobiDB-lite"/>
    </source>
</evidence>
<evidence type="ECO:0000313" key="7">
    <source>
        <dbReference type="EMBL" id="OJJ40217.1"/>
    </source>
</evidence>
<evidence type="ECO:0000256" key="3">
    <source>
        <dbReference type="ARBA" id="ARBA00023163"/>
    </source>
</evidence>
<evidence type="ECO:0000256" key="1">
    <source>
        <dbReference type="ARBA" id="ARBA00023015"/>
    </source>
</evidence>
<feature type="region of interest" description="Disordered" evidence="5">
    <location>
        <begin position="92"/>
        <end position="111"/>
    </location>
</feature>
<dbReference type="RefSeq" id="XP_040693893.1">
    <property type="nucleotide sequence ID" value="XM_040829970.1"/>
</dbReference>
<keyword evidence="1" id="KW-0805">Transcription regulation</keyword>
<feature type="compositionally biased region" description="Polar residues" evidence="5">
    <location>
        <begin position="95"/>
        <end position="111"/>
    </location>
</feature>
<sequence>MARAKKQMRKGTRSCVACRRRKVRCSYASSEASVCVHCARRKSVCVPQGDVQVECEYKDSQDPEVRPVGVLSDDGVSFFDALDGLRRRVAVSLGSPRSSSRDGQSNGCTWS</sequence>
<dbReference type="AlphaFoldDB" id="A0A1L9RZE4"/>
<dbReference type="InterPro" id="IPR001138">
    <property type="entry name" value="Zn2Cys6_DnaBD"/>
</dbReference>
<proteinExistence type="predicted"/>
<keyword evidence="3" id="KW-0804">Transcription</keyword>
<dbReference type="EMBL" id="KV878209">
    <property type="protein sequence ID" value="OJJ40217.1"/>
    <property type="molecule type" value="Genomic_DNA"/>
</dbReference>
<dbReference type="InterPro" id="IPR036864">
    <property type="entry name" value="Zn2-C6_fun-type_DNA-bd_sf"/>
</dbReference>
<evidence type="ECO:0000313" key="8">
    <source>
        <dbReference type="Proteomes" id="UP000184383"/>
    </source>
</evidence>
<feature type="domain" description="Zn(2)-C6 fungal-type" evidence="6">
    <location>
        <begin position="14"/>
        <end position="46"/>
    </location>
</feature>
<gene>
    <name evidence="7" type="ORF">ASPWEDRAFT_166299</name>
</gene>
<dbReference type="GO" id="GO:0008270">
    <property type="term" value="F:zinc ion binding"/>
    <property type="evidence" value="ECO:0007669"/>
    <property type="project" value="InterPro"/>
</dbReference>
<dbReference type="Proteomes" id="UP000184383">
    <property type="component" value="Unassembled WGS sequence"/>
</dbReference>
<keyword evidence="8" id="KW-1185">Reference proteome</keyword>
<name>A0A1L9RZE4_ASPWE</name>
<organism evidence="7 8">
    <name type="scientific">Aspergillus wentii DTO 134E9</name>
    <dbReference type="NCBI Taxonomy" id="1073089"/>
    <lineage>
        <taxon>Eukaryota</taxon>
        <taxon>Fungi</taxon>
        <taxon>Dikarya</taxon>
        <taxon>Ascomycota</taxon>
        <taxon>Pezizomycotina</taxon>
        <taxon>Eurotiomycetes</taxon>
        <taxon>Eurotiomycetidae</taxon>
        <taxon>Eurotiales</taxon>
        <taxon>Aspergillaceae</taxon>
        <taxon>Aspergillus</taxon>
        <taxon>Aspergillus subgen. Cremei</taxon>
    </lineage>
</organism>
<dbReference type="VEuPathDB" id="FungiDB:ASPWEDRAFT_166299"/>
<dbReference type="SUPFAM" id="SSF57701">
    <property type="entry name" value="Zn2/Cys6 DNA-binding domain"/>
    <property type="match status" value="1"/>
</dbReference>
<keyword evidence="4" id="KW-0539">Nucleus</keyword>
<reference evidence="8" key="1">
    <citation type="journal article" date="2017" name="Genome Biol.">
        <title>Comparative genomics reveals high biological diversity and specific adaptations in the industrially and medically important fungal genus Aspergillus.</title>
        <authorList>
            <person name="de Vries R.P."/>
            <person name="Riley R."/>
            <person name="Wiebenga A."/>
            <person name="Aguilar-Osorio G."/>
            <person name="Amillis S."/>
            <person name="Uchima C.A."/>
            <person name="Anderluh G."/>
            <person name="Asadollahi M."/>
            <person name="Askin M."/>
            <person name="Barry K."/>
            <person name="Battaglia E."/>
            <person name="Bayram O."/>
            <person name="Benocci T."/>
            <person name="Braus-Stromeyer S.A."/>
            <person name="Caldana C."/>
            <person name="Canovas D."/>
            <person name="Cerqueira G.C."/>
            <person name="Chen F."/>
            <person name="Chen W."/>
            <person name="Choi C."/>
            <person name="Clum A."/>
            <person name="Dos Santos R.A."/>
            <person name="Damasio A.R."/>
            <person name="Diallinas G."/>
            <person name="Emri T."/>
            <person name="Fekete E."/>
            <person name="Flipphi M."/>
            <person name="Freyberg S."/>
            <person name="Gallo A."/>
            <person name="Gournas C."/>
            <person name="Habgood R."/>
            <person name="Hainaut M."/>
            <person name="Harispe M.L."/>
            <person name="Henrissat B."/>
            <person name="Hilden K.S."/>
            <person name="Hope R."/>
            <person name="Hossain A."/>
            <person name="Karabika E."/>
            <person name="Karaffa L."/>
            <person name="Karanyi Z."/>
            <person name="Krasevec N."/>
            <person name="Kuo A."/>
            <person name="Kusch H."/>
            <person name="LaButti K."/>
            <person name="Lagendijk E.L."/>
            <person name="Lapidus A."/>
            <person name="Levasseur A."/>
            <person name="Lindquist E."/>
            <person name="Lipzen A."/>
            <person name="Logrieco A.F."/>
            <person name="MacCabe A."/>
            <person name="Maekelae M.R."/>
            <person name="Malavazi I."/>
            <person name="Melin P."/>
            <person name="Meyer V."/>
            <person name="Mielnichuk N."/>
            <person name="Miskei M."/>
            <person name="Molnar A.P."/>
            <person name="Mule G."/>
            <person name="Ngan C.Y."/>
            <person name="Orejas M."/>
            <person name="Orosz E."/>
            <person name="Ouedraogo J.P."/>
            <person name="Overkamp K.M."/>
            <person name="Park H.-S."/>
            <person name="Perrone G."/>
            <person name="Piumi F."/>
            <person name="Punt P.J."/>
            <person name="Ram A.F."/>
            <person name="Ramon A."/>
            <person name="Rauscher S."/>
            <person name="Record E."/>
            <person name="Riano-Pachon D.M."/>
            <person name="Robert V."/>
            <person name="Roehrig J."/>
            <person name="Ruller R."/>
            <person name="Salamov A."/>
            <person name="Salih N.S."/>
            <person name="Samson R.A."/>
            <person name="Sandor E."/>
            <person name="Sanguinetti M."/>
            <person name="Schuetze T."/>
            <person name="Sepcic K."/>
            <person name="Shelest E."/>
            <person name="Sherlock G."/>
            <person name="Sophianopoulou V."/>
            <person name="Squina F.M."/>
            <person name="Sun H."/>
            <person name="Susca A."/>
            <person name="Todd R.B."/>
            <person name="Tsang A."/>
            <person name="Unkles S.E."/>
            <person name="van de Wiele N."/>
            <person name="van Rossen-Uffink D."/>
            <person name="Oliveira J.V."/>
            <person name="Vesth T.C."/>
            <person name="Visser J."/>
            <person name="Yu J.-H."/>
            <person name="Zhou M."/>
            <person name="Andersen M.R."/>
            <person name="Archer D.B."/>
            <person name="Baker S.E."/>
            <person name="Benoit I."/>
            <person name="Brakhage A.A."/>
            <person name="Braus G.H."/>
            <person name="Fischer R."/>
            <person name="Frisvad J.C."/>
            <person name="Goldman G.H."/>
            <person name="Houbraken J."/>
            <person name="Oakley B."/>
            <person name="Pocsi I."/>
            <person name="Scazzocchio C."/>
            <person name="Seiboth B."/>
            <person name="vanKuyk P.A."/>
            <person name="Wortman J."/>
            <person name="Dyer P.S."/>
            <person name="Grigoriev I.V."/>
        </authorList>
    </citation>
    <scope>NUCLEOTIDE SEQUENCE [LARGE SCALE GENOMIC DNA]</scope>
    <source>
        <strain evidence="8">DTO 134E9</strain>
    </source>
</reference>
<evidence type="ECO:0000256" key="2">
    <source>
        <dbReference type="ARBA" id="ARBA00023125"/>
    </source>
</evidence>
<accession>A0A1L9RZE4</accession>
<evidence type="ECO:0000256" key="4">
    <source>
        <dbReference type="ARBA" id="ARBA00023242"/>
    </source>
</evidence>
<dbReference type="GO" id="GO:0000981">
    <property type="term" value="F:DNA-binding transcription factor activity, RNA polymerase II-specific"/>
    <property type="evidence" value="ECO:0007669"/>
    <property type="project" value="InterPro"/>
</dbReference>
<protein>
    <recommendedName>
        <fullName evidence="6">Zn(2)-C6 fungal-type domain-containing protein</fullName>
    </recommendedName>
</protein>